<dbReference type="Proteomes" id="UP001054945">
    <property type="component" value="Unassembled WGS sequence"/>
</dbReference>
<evidence type="ECO:0000313" key="1">
    <source>
        <dbReference type="EMBL" id="GIY62066.1"/>
    </source>
</evidence>
<sequence>MQCSNNVISSVMFIPYNYYMLTKAVKSVSLPSLSNGLNRGVTALGSLIHDTGKSALAIKRWMYKDTKPVTALSIISTTVARSLMTCHESSHHRYRGAGLAAHSALRAFPVRKQCRPGRVFGAVVRGAKL</sequence>
<comment type="caution">
    <text evidence="1">The sequence shown here is derived from an EMBL/GenBank/DDBJ whole genome shotgun (WGS) entry which is preliminary data.</text>
</comment>
<proteinExistence type="predicted"/>
<dbReference type="AlphaFoldDB" id="A0AAV4UVZ1"/>
<gene>
    <name evidence="1" type="ORF">CEXT_409151</name>
</gene>
<reference evidence="1 2" key="1">
    <citation type="submission" date="2021-06" db="EMBL/GenBank/DDBJ databases">
        <title>Caerostris extrusa draft genome.</title>
        <authorList>
            <person name="Kono N."/>
            <person name="Arakawa K."/>
        </authorList>
    </citation>
    <scope>NUCLEOTIDE SEQUENCE [LARGE SCALE GENOMIC DNA]</scope>
</reference>
<dbReference type="EMBL" id="BPLR01013571">
    <property type="protein sequence ID" value="GIY62066.1"/>
    <property type="molecule type" value="Genomic_DNA"/>
</dbReference>
<keyword evidence="2" id="KW-1185">Reference proteome</keyword>
<accession>A0AAV4UVZ1</accession>
<organism evidence="1 2">
    <name type="scientific">Caerostris extrusa</name>
    <name type="common">Bark spider</name>
    <name type="synonym">Caerostris bankana</name>
    <dbReference type="NCBI Taxonomy" id="172846"/>
    <lineage>
        <taxon>Eukaryota</taxon>
        <taxon>Metazoa</taxon>
        <taxon>Ecdysozoa</taxon>
        <taxon>Arthropoda</taxon>
        <taxon>Chelicerata</taxon>
        <taxon>Arachnida</taxon>
        <taxon>Araneae</taxon>
        <taxon>Araneomorphae</taxon>
        <taxon>Entelegynae</taxon>
        <taxon>Araneoidea</taxon>
        <taxon>Araneidae</taxon>
        <taxon>Caerostris</taxon>
    </lineage>
</organism>
<protein>
    <submittedName>
        <fullName evidence="1">Uncharacterized protein</fullName>
    </submittedName>
</protein>
<name>A0AAV4UVZ1_CAEEX</name>
<evidence type="ECO:0000313" key="2">
    <source>
        <dbReference type="Proteomes" id="UP001054945"/>
    </source>
</evidence>